<dbReference type="EMBL" id="JALJOR010000018">
    <property type="protein sequence ID" value="KAK9804378.1"/>
    <property type="molecule type" value="Genomic_DNA"/>
</dbReference>
<keyword evidence="3" id="KW-1185">Reference proteome</keyword>
<protein>
    <submittedName>
        <fullName evidence="2">Uncharacterized protein</fullName>
    </submittedName>
</protein>
<reference evidence="2 3" key="1">
    <citation type="journal article" date="2024" name="Nat. Commun.">
        <title>Phylogenomics reveals the evolutionary origins of lichenization in chlorophyte algae.</title>
        <authorList>
            <person name="Puginier C."/>
            <person name="Libourel C."/>
            <person name="Otte J."/>
            <person name="Skaloud P."/>
            <person name="Haon M."/>
            <person name="Grisel S."/>
            <person name="Petersen M."/>
            <person name="Berrin J.G."/>
            <person name="Delaux P.M."/>
            <person name="Dal Grande F."/>
            <person name="Keller J."/>
        </authorList>
    </citation>
    <scope>NUCLEOTIDE SEQUENCE [LARGE SCALE GENOMIC DNA]</scope>
    <source>
        <strain evidence="2 3">SAG 2043</strain>
    </source>
</reference>
<sequence length="352" mass="38877">MTQVEADSQDVQQLVDACSAAPFGVGQESVLDPSYRRALKLDPDKFAVSFQLAQHSILADIAAIMAPKATSVSAELYKLNIYSAGSFFKAHVDTRSPDMHEWGPEEAGQGSSSTSKAKESKKTTSSDPGTVQWAAFYSDCQHEEVKSGYRITLTYNLRAVTMMPANLRAATMMPAISEVDIKTTALYKGLEEALSIPSFMPQGKKLAFACQHRYPFVEAHDAVQLVPMLKGADAIIYNTAVALGLDVRVGFVWAPEGGDLLVGEPDGEYGGREYEWERQTEEDYLREEYGLRHAYADNTVWCVTPRDFSPGITTVKYGNEPSTHSFFNAAYIEVKVPKIVRSQPDCTQRQSR</sequence>
<accession>A0AAW1P2W1</accession>
<gene>
    <name evidence="2" type="ORF">WJX72_010052</name>
</gene>
<dbReference type="AlphaFoldDB" id="A0AAW1P2W1"/>
<dbReference type="PANTHER" id="PTHR33099:SF14">
    <property type="entry name" value="PROLYL 4-HYDROXYLASE ALPHA SUBUNIT FE(2+) 2OG DIOXYGENASE DOMAIN-CONTAINING PROTEIN"/>
    <property type="match status" value="1"/>
</dbReference>
<evidence type="ECO:0000313" key="3">
    <source>
        <dbReference type="Proteomes" id="UP001489004"/>
    </source>
</evidence>
<evidence type="ECO:0000256" key="1">
    <source>
        <dbReference type="SAM" id="MobiDB-lite"/>
    </source>
</evidence>
<comment type="caution">
    <text evidence="2">The sequence shown here is derived from an EMBL/GenBank/DDBJ whole genome shotgun (WGS) entry which is preliminary data.</text>
</comment>
<name>A0AAW1P2W1_9CHLO</name>
<dbReference type="Proteomes" id="UP001489004">
    <property type="component" value="Unassembled WGS sequence"/>
</dbReference>
<evidence type="ECO:0000313" key="2">
    <source>
        <dbReference type="EMBL" id="KAK9804378.1"/>
    </source>
</evidence>
<organism evidence="2 3">
    <name type="scientific">[Myrmecia] bisecta</name>
    <dbReference type="NCBI Taxonomy" id="41462"/>
    <lineage>
        <taxon>Eukaryota</taxon>
        <taxon>Viridiplantae</taxon>
        <taxon>Chlorophyta</taxon>
        <taxon>core chlorophytes</taxon>
        <taxon>Trebouxiophyceae</taxon>
        <taxon>Trebouxiales</taxon>
        <taxon>Trebouxiaceae</taxon>
        <taxon>Myrmecia</taxon>
    </lineage>
</organism>
<dbReference type="PANTHER" id="PTHR33099">
    <property type="entry name" value="FE2OG DIOXYGENASE DOMAIN-CONTAINING PROTEIN"/>
    <property type="match status" value="1"/>
</dbReference>
<proteinExistence type="predicted"/>
<feature type="region of interest" description="Disordered" evidence="1">
    <location>
        <begin position="98"/>
        <end position="128"/>
    </location>
</feature>
<dbReference type="Gene3D" id="2.60.120.620">
    <property type="entry name" value="q2cbj1_9rhob like domain"/>
    <property type="match status" value="1"/>
</dbReference>